<reference evidence="4 5" key="1">
    <citation type="submission" date="2021-03" db="EMBL/GenBank/DDBJ databases">
        <title>Sequencing the genomes of 1000 actinobacteria strains.</title>
        <authorList>
            <person name="Klenk H.-P."/>
        </authorList>
    </citation>
    <scope>NUCLEOTIDE SEQUENCE [LARGE SCALE GENOMIC DNA]</scope>
    <source>
        <strain evidence="4 5">DSM 45256</strain>
    </source>
</reference>
<dbReference type="PIRSF" id="PIRSF020623">
    <property type="entry name" value="PaaX"/>
    <property type="match status" value="1"/>
</dbReference>
<dbReference type="RefSeq" id="WP_372447379.1">
    <property type="nucleotide sequence ID" value="NZ_JAGINU010000001.1"/>
</dbReference>
<keyword evidence="5" id="KW-1185">Reference proteome</keyword>
<feature type="domain" description="Transcriptional repressor PaaX-like N-terminal" evidence="1">
    <location>
        <begin position="29"/>
        <end position="94"/>
    </location>
</feature>
<evidence type="ECO:0000259" key="3">
    <source>
        <dbReference type="Pfam" id="PF20803"/>
    </source>
</evidence>
<sequence length="290" mass="31750">MTTVADALEPDEDRAGSLTEMLTVPPPRRLIVSVYGLYARERGGALSVASLVRLLGDLGVDGQAVRSAVSRLKRRGLLEPEKVGGSAGYRLSAAASDVLAEGDERIFTRRRAGAGEGWLLVAFSVPESARDQRHQLRSLLIRLGLGTVAPGLWVAPAHLEAEISHALERAELRGYTELFRSRHVAGRPLPETVASWWDLDALDAQYTAFLDRQEPVRRAWQETDGTPALAFADFVTLVTVWRRLPYLDPGLPLDALPEDWVGSRAEELFGELRARLAGPAREHVTHVLGA</sequence>
<dbReference type="InterPro" id="IPR012906">
    <property type="entry name" value="PaaX-like_N"/>
</dbReference>
<dbReference type="EMBL" id="JAGINU010000001">
    <property type="protein sequence ID" value="MBP2367031.1"/>
    <property type="molecule type" value="Genomic_DNA"/>
</dbReference>
<feature type="domain" description="Transcriptional repressor PaaX-like central Cas2-like" evidence="3">
    <location>
        <begin position="116"/>
        <end position="190"/>
    </location>
</feature>
<dbReference type="Proteomes" id="UP001519295">
    <property type="component" value="Unassembled WGS sequence"/>
</dbReference>
<dbReference type="Gene3D" id="1.10.10.10">
    <property type="entry name" value="Winged helix-like DNA-binding domain superfamily/Winged helix DNA-binding domain"/>
    <property type="match status" value="1"/>
</dbReference>
<dbReference type="InterPro" id="IPR011965">
    <property type="entry name" value="PaaX_trns_reg"/>
</dbReference>
<dbReference type="InterPro" id="IPR036388">
    <property type="entry name" value="WH-like_DNA-bd_sf"/>
</dbReference>
<dbReference type="Gene3D" id="1.20.58.1460">
    <property type="match status" value="1"/>
</dbReference>
<dbReference type="Pfam" id="PF07848">
    <property type="entry name" value="PaaX"/>
    <property type="match status" value="1"/>
</dbReference>
<dbReference type="PANTHER" id="PTHR30319">
    <property type="entry name" value="PHENYLACETIC ACID REGULATOR-RELATED TRANSCRIPTIONAL REPRESSOR"/>
    <property type="match status" value="1"/>
</dbReference>
<dbReference type="InterPro" id="IPR048846">
    <property type="entry name" value="PaaX-like_central"/>
</dbReference>
<dbReference type="Gene3D" id="3.30.70.2650">
    <property type="match status" value="1"/>
</dbReference>
<evidence type="ECO:0000313" key="5">
    <source>
        <dbReference type="Proteomes" id="UP001519295"/>
    </source>
</evidence>
<dbReference type="PANTHER" id="PTHR30319:SF1">
    <property type="entry name" value="TRANSCRIPTIONAL REPRESSOR PAAX"/>
    <property type="match status" value="1"/>
</dbReference>
<dbReference type="Pfam" id="PF20803">
    <property type="entry name" value="PaaX_M"/>
    <property type="match status" value="1"/>
</dbReference>
<evidence type="ECO:0000259" key="2">
    <source>
        <dbReference type="Pfam" id="PF08223"/>
    </source>
</evidence>
<gene>
    <name evidence="4" type="ORF">JOF36_002727</name>
</gene>
<accession>A0ABS4VTB7</accession>
<comment type="caution">
    <text evidence="4">The sequence shown here is derived from an EMBL/GenBank/DDBJ whole genome shotgun (WGS) entry which is preliminary data.</text>
</comment>
<evidence type="ECO:0000313" key="4">
    <source>
        <dbReference type="EMBL" id="MBP2367031.1"/>
    </source>
</evidence>
<name>A0ABS4VTB7_9PSEU</name>
<organism evidence="4 5">
    <name type="scientific">Pseudonocardia parietis</name>
    <dbReference type="NCBI Taxonomy" id="570936"/>
    <lineage>
        <taxon>Bacteria</taxon>
        <taxon>Bacillati</taxon>
        <taxon>Actinomycetota</taxon>
        <taxon>Actinomycetes</taxon>
        <taxon>Pseudonocardiales</taxon>
        <taxon>Pseudonocardiaceae</taxon>
        <taxon>Pseudonocardia</taxon>
    </lineage>
</organism>
<feature type="domain" description="Transcriptional repressor PaaX-like C-terminal" evidence="2">
    <location>
        <begin position="197"/>
        <end position="285"/>
    </location>
</feature>
<dbReference type="InterPro" id="IPR013225">
    <property type="entry name" value="PaaX_C"/>
</dbReference>
<proteinExistence type="predicted"/>
<protein>
    <submittedName>
        <fullName evidence="4">Phenylacetic acid degradation operon negative regulatory protein</fullName>
    </submittedName>
</protein>
<dbReference type="Pfam" id="PF08223">
    <property type="entry name" value="PaaX_C"/>
    <property type="match status" value="1"/>
</dbReference>
<evidence type="ECO:0000259" key="1">
    <source>
        <dbReference type="Pfam" id="PF07848"/>
    </source>
</evidence>